<dbReference type="EMBL" id="LCWF01000109">
    <property type="protein sequence ID" value="KKY19206.1"/>
    <property type="molecule type" value="Genomic_DNA"/>
</dbReference>
<comment type="similarity">
    <text evidence="2">Belongs to the complex I NDUFA5 subunit family.</text>
</comment>
<keyword evidence="10" id="KW-1185">Reference proteome</keyword>
<comment type="caution">
    <text evidence="9">The sequence shown here is derived from an EMBL/GenBank/DDBJ whole genome shotgun (WGS) entry which is preliminary data.</text>
</comment>
<keyword evidence="5" id="KW-0999">Mitochondrion inner membrane</keyword>
<organism evidence="9 10">
    <name type="scientific">Phaeomoniella chlamydospora</name>
    <name type="common">Phaeoacremonium chlamydosporum</name>
    <dbReference type="NCBI Taxonomy" id="158046"/>
    <lineage>
        <taxon>Eukaryota</taxon>
        <taxon>Fungi</taxon>
        <taxon>Dikarya</taxon>
        <taxon>Ascomycota</taxon>
        <taxon>Pezizomycotina</taxon>
        <taxon>Eurotiomycetes</taxon>
        <taxon>Chaetothyriomycetidae</taxon>
        <taxon>Phaeomoniellales</taxon>
        <taxon>Phaeomoniellaceae</taxon>
        <taxon>Phaeomoniella</taxon>
    </lineage>
</organism>
<evidence type="ECO:0000256" key="1">
    <source>
        <dbReference type="ARBA" id="ARBA00004443"/>
    </source>
</evidence>
<evidence type="ECO:0000256" key="7">
    <source>
        <dbReference type="ARBA" id="ARBA00023128"/>
    </source>
</evidence>
<evidence type="ECO:0000313" key="9">
    <source>
        <dbReference type="EMBL" id="KKY19206.1"/>
    </source>
</evidence>
<dbReference type="AlphaFoldDB" id="A0A0G2EA39"/>
<keyword evidence="4" id="KW-0679">Respiratory chain</keyword>
<reference evidence="9 10" key="2">
    <citation type="submission" date="2015-05" db="EMBL/GenBank/DDBJ databases">
        <authorList>
            <person name="Morales-Cruz A."/>
            <person name="Amrine K.C."/>
            <person name="Cantu D."/>
        </authorList>
    </citation>
    <scope>NUCLEOTIDE SEQUENCE [LARGE SCALE GENOMIC DNA]</scope>
    <source>
        <strain evidence="9">UCRPC4</strain>
    </source>
</reference>
<dbReference type="PANTHER" id="PTHR12653">
    <property type="entry name" value="NADH-UBIQUINONE OXIDOREDUCTASE 13 KD-B SUBUNIT"/>
    <property type="match status" value="1"/>
</dbReference>
<evidence type="ECO:0000313" key="10">
    <source>
        <dbReference type="Proteomes" id="UP000053317"/>
    </source>
</evidence>
<dbReference type="InterPro" id="IPR006806">
    <property type="entry name" value="NDUFA5"/>
</dbReference>
<evidence type="ECO:0000256" key="4">
    <source>
        <dbReference type="ARBA" id="ARBA00022660"/>
    </source>
</evidence>
<evidence type="ECO:0000256" key="2">
    <source>
        <dbReference type="ARBA" id="ARBA00010261"/>
    </source>
</evidence>
<evidence type="ECO:0000256" key="3">
    <source>
        <dbReference type="ARBA" id="ARBA00022448"/>
    </source>
</evidence>
<sequence length="241" mass="26971">MRSTFRLLAKVKAGRYLEPNTPTGLTGLFTHPSPRPHLIVLYNQTLAKLKQFPESSVYRQSAEALTKHRLKIISETKPAGYEEWLAKVKKVVEKDAASYEHLKQPDGSYAPKYRLADYRVEWDGEKKVRLAEGPQTSAELAKKAERFVEAENSSVDVGKEQLEVEPPLDADQISEIESKIGAGLIEEVIQVAEGELELVDEMLKSKVWEPLEEKAPEGQWSYFERGTHTATPGGAPGPKTQ</sequence>
<keyword evidence="6" id="KW-0249">Electron transport</keyword>
<evidence type="ECO:0000256" key="8">
    <source>
        <dbReference type="ARBA" id="ARBA00023136"/>
    </source>
</evidence>
<evidence type="ECO:0000256" key="6">
    <source>
        <dbReference type="ARBA" id="ARBA00022982"/>
    </source>
</evidence>
<dbReference type="OrthoDB" id="286811at2759"/>
<keyword evidence="9" id="KW-0830">Ubiquinone</keyword>
<dbReference type="GO" id="GO:0022904">
    <property type="term" value="P:respiratory electron transport chain"/>
    <property type="evidence" value="ECO:0007669"/>
    <property type="project" value="InterPro"/>
</dbReference>
<dbReference type="GO" id="GO:0005743">
    <property type="term" value="C:mitochondrial inner membrane"/>
    <property type="evidence" value="ECO:0007669"/>
    <property type="project" value="UniProtKB-SubCell"/>
</dbReference>
<dbReference type="Pfam" id="PF04716">
    <property type="entry name" value="ETC_C1_NDUFA5"/>
    <property type="match status" value="1"/>
</dbReference>
<keyword evidence="7" id="KW-0496">Mitochondrion</keyword>
<protein>
    <submittedName>
        <fullName evidence="9">Putative nadh-ubiquinone oxidoreductase 299 kDa</fullName>
    </submittedName>
</protein>
<keyword evidence="8" id="KW-0472">Membrane</keyword>
<keyword evidence="3" id="KW-0813">Transport</keyword>
<evidence type="ECO:0000256" key="5">
    <source>
        <dbReference type="ARBA" id="ARBA00022792"/>
    </source>
</evidence>
<dbReference type="Proteomes" id="UP000053317">
    <property type="component" value="Unassembled WGS sequence"/>
</dbReference>
<accession>A0A0G2EA39</accession>
<gene>
    <name evidence="9" type="ORF">UCRPC4_g04580</name>
</gene>
<reference evidence="9 10" key="1">
    <citation type="submission" date="2015-05" db="EMBL/GenBank/DDBJ databases">
        <title>Distinctive expansion of gene families associated with plant cell wall degradation and secondary metabolism in the genomes of grapevine trunk pathogens.</title>
        <authorList>
            <person name="Lawrence D.P."/>
            <person name="Travadon R."/>
            <person name="Rolshausen P.E."/>
            <person name="Baumgartner K."/>
        </authorList>
    </citation>
    <scope>NUCLEOTIDE SEQUENCE [LARGE SCALE GENOMIC DNA]</scope>
    <source>
        <strain evidence="9">UCRPC4</strain>
    </source>
</reference>
<proteinExistence type="inferred from homology"/>
<comment type="subcellular location">
    <subcellularLocation>
        <location evidence="1">Mitochondrion inner membrane</location>
        <topology evidence="1">Peripheral membrane protein</topology>
        <orientation evidence="1">Matrix side</orientation>
    </subcellularLocation>
</comment>
<dbReference type="PANTHER" id="PTHR12653:SF0">
    <property type="entry name" value="NADH DEHYDROGENASE [UBIQUINONE] 1 ALPHA SUBCOMPLEX SUBUNIT 5"/>
    <property type="match status" value="1"/>
</dbReference>
<name>A0A0G2EA39_PHACM</name>